<evidence type="ECO:0000313" key="5">
    <source>
        <dbReference type="Proteomes" id="UP000594260"/>
    </source>
</evidence>
<keyword evidence="1" id="KW-0862">Zinc</keyword>
<dbReference type="RefSeq" id="XP_022668496.1">
    <property type="nucleotide sequence ID" value="XM_022812761.1"/>
</dbReference>
<dbReference type="RefSeq" id="XP_022668494.1">
    <property type="nucleotide sequence ID" value="XM_022812759.1"/>
</dbReference>
<dbReference type="AlphaFoldDB" id="A0A7M7KNF6"/>
<accession>A0A7M7KNF6</accession>
<proteinExistence type="predicted"/>
<feature type="compositionally biased region" description="Low complexity" evidence="2">
    <location>
        <begin position="189"/>
        <end position="203"/>
    </location>
</feature>
<name>A0A7M7KNF6_VARDE</name>
<dbReference type="GeneID" id="111253422"/>
<dbReference type="PROSITE" id="PS50157">
    <property type="entry name" value="ZINC_FINGER_C2H2_2"/>
    <property type="match status" value="1"/>
</dbReference>
<feature type="region of interest" description="Disordered" evidence="2">
    <location>
        <begin position="31"/>
        <end position="70"/>
    </location>
</feature>
<evidence type="ECO:0000259" key="3">
    <source>
        <dbReference type="PROSITE" id="PS50157"/>
    </source>
</evidence>
<keyword evidence="1" id="KW-0479">Metal-binding</keyword>
<sequence length="232" mass="25377">MKSETWGAPFKCMICGELHSDKLHLGQHFETHHAGRSQEAGQQVSAVTPEDDSKPSTSSAPSVNTAEFPASSTLNSHSLQHVNVPHASYTSTPIRGPGGQILGWIRTPIRSGGTDVNNPASIFHHQFSTPLMSPLVHGPSSQYSRLPTDIVYKEEPDEYVSDYFLSPSYPDPLFHHHSHSIGHPPPPHGQHQLSVPQHQHTQQPLQAQSFYYGNPASYETRPGDYGSASYGG</sequence>
<dbReference type="EnsemblMetazoa" id="XM_022812762">
    <property type="protein sequence ID" value="XP_022668497"/>
    <property type="gene ID" value="LOC111253422"/>
</dbReference>
<dbReference type="EnsemblMetazoa" id="XM_022812760">
    <property type="protein sequence ID" value="XP_022668495"/>
    <property type="gene ID" value="LOC111253422"/>
</dbReference>
<dbReference type="RefSeq" id="XP_022668495.1">
    <property type="nucleotide sequence ID" value="XM_022812760.1"/>
</dbReference>
<dbReference type="RefSeq" id="XP_022668497.1">
    <property type="nucleotide sequence ID" value="XM_022812762.1"/>
</dbReference>
<keyword evidence="1" id="KW-0863">Zinc-finger</keyword>
<evidence type="ECO:0000256" key="1">
    <source>
        <dbReference type="PROSITE-ProRule" id="PRU00042"/>
    </source>
</evidence>
<feature type="region of interest" description="Disordered" evidence="2">
    <location>
        <begin position="213"/>
        <end position="232"/>
    </location>
</feature>
<evidence type="ECO:0000256" key="2">
    <source>
        <dbReference type="SAM" id="MobiDB-lite"/>
    </source>
</evidence>
<evidence type="ECO:0000313" key="4">
    <source>
        <dbReference type="EnsemblMetazoa" id="XP_022668496"/>
    </source>
</evidence>
<feature type="domain" description="C2H2-type" evidence="3">
    <location>
        <begin position="10"/>
        <end position="37"/>
    </location>
</feature>
<dbReference type="GO" id="GO:0008270">
    <property type="term" value="F:zinc ion binding"/>
    <property type="evidence" value="ECO:0007669"/>
    <property type="project" value="UniProtKB-KW"/>
</dbReference>
<organism evidence="4 5">
    <name type="scientific">Varroa destructor</name>
    <name type="common">Honeybee mite</name>
    <dbReference type="NCBI Taxonomy" id="109461"/>
    <lineage>
        <taxon>Eukaryota</taxon>
        <taxon>Metazoa</taxon>
        <taxon>Ecdysozoa</taxon>
        <taxon>Arthropoda</taxon>
        <taxon>Chelicerata</taxon>
        <taxon>Arachnida</taxon>
        <taxon>Acari</taxon>
        <taxon>Parasitiformes</taxon>
        <taxon>Mesostigmata</taxon>
        <taxon>Gamasina</taxon>
        <taxon>Dermanyssoidea</taxon>
        <taxon>Varroidae</taxon>
        <taxon>Varroa</taxon>
    </lineage>
</organism>
<dbReference type="InterPro" id="IPR013087">
    <property type="entry name" value="Znf_C2H2_type"/>
</dbReference>
<dbReference type="EnsemblMetazoa" id="XM_022812759">
    <property type="protein sequence ID" value="XP_022668494"/>
    <property type="gene ID" value="LOC111253422"/>
</dbReference>
<feature type="region of interest" description="Disordered" evidence="2">
    <location>
        <begin position="175"/>
        <end position="203"/>
    </location>
</feature>
<feature type="compositionally biased region" description="Polar residues" evidence="2">
    <location>
        <begin position="55"/>
        <end position="70"/>
    </location>
</feature>
<dbReference type="Proteomes" id="UP000594260">
    <property type="component" value="Unplaced"/>
</dbReference>
<protein>
    <recommendedName>
        <fullName evidence="3">C2H2-type domain-containing protein</fullName>
    </recommendedName>
</protein>
<reference evidence="4" key="1">
    <citation type="submission" date="2021-01" db="UniProtKB">
        <authorList>
            <consortium name="EnsemblMetazoa"/>
        </authorList>
    </citation>
    <scope>IDENTIFICATION</scope>
</reference>
<dbReference type="EnsemblMetazoa" id="XM_022812761">
    <property type="protein sequence ID" value="XP_022668496"/>
    <property type="gene ID" value="LOC111253422"/>
</dbReference>
<keyword evidence="5" id="KW-1185">Reference proteome</keyword>